<dbReference type="SUPFAM" id="SSF54285">
    <property type="entry name" value="MoaD/ThiS"/>
    <property type="match status" value="1"/>
</dbReference>
<dbReference type="AlphaFoldDB" id="A0A9D5Q6C4"/>
<organism evidence="1 2">
    <name type="scientific">candidate division KSB3 bacterium</name>
    <dbReference type="NCBI Taxonomy" id="2044937"/>
    <lineage>
        <taxon>Bacteria</taxon>
        <taxon>candidate division KSB3</taxon>
    </lineage>
</organism>
<sequence>MILVNFFATLRSYLHTRQIKVPAEEIRLQALLAYCETKTPKPFLFKLLDEDGHILAGTMILVNGQNVLHLDGLNTLVRDGANIALFPPGGGG</sequence>
<dbReference type="Gene3D" id="3.10.20.30">
    <property type="match status" value="1"/>
</dbReference>
<gene>
    <name evidence="1" type="ORF">GF339_13405</name>
</gene>
<dbReference type="Proteomes" id="UP000649604">
    <property type="component" value="Unassembled WGS sequence"/>
</dbReference>
<dbReference type="InterPro" id="IPR052045">
    <property type="entry name" value="Sulfur_Carrier/Prot_Modifier"/>
</dbReference>
<comment type="caution">
    <text evidence="1">The sequence shown here is derived from an EMBL/GenBank/DDBJ whole genome shotgun (WGS) entry which is preliminary data.</text>
</comment>
<dbReference type="InterPro" id="IPR003749">
    <property type="entry name" value="ThiS/MoaD-like"/>
</dbReference>
<dbReference type="PANTHER" id="PTHR38031">
    <property type="entry name" value="SULFUR CARRIER PROTEIN SLR0821-RELATED"/>
    <property type="match status" value="1"/>
</dbReference>
<accession>A0A9D5Q6C4</accession>
<dbReference type="PANTHER" id="PTHR38031:SF1">
    <property type="entry name" value="SULFUR CARRIER PROTEIN CYSO"/>
    <property type="match status" value="1"/>
</dbReference>
<evidence type="ECO:0000313" key="2">
    <source>
        <dbReference type="Proteomes" id="UP000649604"/>
    </source>
</evidence>
<dbReference type="Pfam" id="PF02597">
    <property type="entry name" value="ThiS"/>
    <property type="match status" value="1"/>
</dbReference>
<reference evidence="1" key="1">
    <citation type="submission" date="2019-11" db="EMBL/GenBank/DDBJ databases">
        <title>Microbial mats filling the niche in hypersaline microbial mats.</title>
        <authorList>
            <person name="Wong H.L."/>
            <person name="Macleod F.I."/>
            <person name="White R.A. III"/>
            <person name="Burns B.P."/>
        </authorList>
    </citation>
    <scope>NUCLEOTIDE SEQUENCE</scope>
    <source>
        <strain evidence="1">Rbin_158</strain>
    </source>
</reference>
<proteinExistence type="predicted"/>
<protein>
    <submittedName>
        <fullName evidence="1">MoaD/ThiS family protein</fullName>
    </submittedName>
</protein>
<dbReference type="InterPro" id="IPR012675">
    <property type="entry name" value="Beta-grasp_dom_sf"/>
</dbReference>
<dbReference type="EMBL" id="WJJP01000434">
    <property type="protein sequence ID" value="MBD3325575.1"/>
    <property type="molecule type" value="Genomic_DNA"/>
</dbReference>
<dbReference type="InterPro" id="IPR016155">
    <property type="entry name" value="Mopterin_synth/thiamin_S_b"/>
</dbReference>
<name>A0A9D5Q6C4_9BACT</name>
<evidence type="ECO:0000313" key="1">
    <source>
        <dbReference type="EMBL" id="MBD3325575.1"/>
    </source>
</evidence>